<keyword evidence="11" id="KW-1015">Disulfide bond</keyword>
<dbReference type="InterPro" id="IPR002372">
    <property type="entry name" value="PQQ_rpt_dom"/>
</dbReference>
<feature type="chain" id="PRO_5045038485" evidence="14">
    <location>
        <begin position="22"/>
        <end position="720"/>
    </location>
</feature>
<dbReference type="InterPro" id="IPR001479">
    <property type="entry name" value="Quinoprotein_DH_CS"/>
</dbReference>
<keyword evidence="10 12" id="KW-0408">Iron</keyword>
<dbReference type="NCBIfam" id="TIGR03075">
    <property type="entry name" value="PQQ_enz_alc_DH"/>
    <property type="match status" value="1"/>
</dbReference>
<feature type="domain" description="Cytochrome c" evidence="15">
    <location>
        <begin position="603"/>
        <end position="681"/>
    </location>
</feature>
<dbReference type="EC" id="1.1.9.1" evidence="16"/>
<feature type="compositionally biased region" description="Basic and acidic residues" evidence="13">
    <location>
        <begin position="442"/>
        <end position="451"/>
    </location>
</feature>
<dbReference type="InterPro" id="IPR018391">
    <property type="entry name" value="PQQ_b-propeller_rpt"/>
</dbReference>
<gene>
    <name evidence="16" type="primary">qbdA_1</name>
    <name evidence="16" type="ORF">SIN8267_00093</name>
</gene>
<dbReference type="CDD" id="cd10279">
    <property type="entry name" value="PQQ_ADH_II"/>
    <property type="match status" value="1"/>
</dbReference>
<keyword evidence="6 14" id="KW-0732">Signal</keyword>
<comment type="cofactor">
    <cofactor evidence="2">
        <name>pyrroloquinoline quinone</name>
        <dbReference type="ChEBI" id="CHEBI:58442"/>
    </cofactor>
</comment>
<evidence type="ECO:0000256" key="14">
    <source>
        <dbReference type="SAM" id="SignalP"/>
    </source>
</evidence>
<dbReference type="Gene3D" id="2.140.10.10">
    <property type="entry name" value="Quinoprotein alcohol dehydrogenase-like superfamily"/>
    <property type="match status" value="1"/>
</dbReference>
<keyword evidence="5 12" id="KW-0479">Metal-binding</keyword>
<dbReference type="Pfam" id="PF01011">
    <property type="entry name" value="PQQ"/>
    <property type="match status" value="2"/>
</dbReference>
<evidence type="ECO:0000256" key="12">
    <source>
        <dbReference type="PROSITE-ProRule" id="PRU00433"/>
    </source>
</evidence>
<sequence>MQLLKLSAGLLLGAITLASFAAGNIDQQRAESADTDQNNWLLHGRDYAEQRHSPLTQINADSIDDLALVWSFDDITNRALEATPIVVDGVMYLSGTWSMVYALDAKSGELLWQYDPKVPKEMAIKACCDVVNRGVAVWDGKVYIGSLDGRLIAIDAATGEERWQTVTVDQGKPYTITGAPRVVKGKVLIGNGGAEYGVRGYITAYDADSGKQAWRFYTVPGNPELGFENAAMAMAAETWNGEWWQLGGGGTAWDHMAYDAELDLVYIGVGNGSPWNRRLRSPGGGDNLFLSSIVAVRPDSGEYVWHYQVVPAESWDYTATQHMVLADIEWQGEERKVLMQAPKSGFFMIIDRITGEYLSAEPFAEVTWASHYDDNGRPVENPGQDYAEGSAAVKPSSGGAHNWQPMAYNPEHRLMYIPKMEATFVYSNPKSFTPRPGQRNQGIDRDDAPPGDELLHREISKRIASGHLLAWDVEKQQAAWQIDLPTPWNGGVLSTAGNIVFQGNGDRRLVAYDATTGNTLWQAETQSPILAAPISYQIDGEQYITVAAGGGGAFGLMSGVKPPQGPKKSRFLTYKLGGQHQLPPIAKAESIPVPPPRTDASAGQLKRGSVLFSNNCSYCHGVGAISGGSLPDLRRMQPSTHQFFEQIVHGGAFATMGMPRFGEQLSKEEVNDIHAYLIDKANQDHELRNNHPWIVAIKQWFYSLFAWAIATFLGASSSSA</sequence>
<keyword evidence="8" id="KW-0634">PQQ</keyword>
<reference evidence="16" key="1">
    <citation type="submission" date="2021-12" db="EMBL/GenBank/DDBJ databases">
        <authorList>
            <person name="Rodrigo-Torres L."/>
            <person name="Arahal R. D."/>
            <person name="Lucena T."/>
        </authorList>
    </citation>
    <scope>NUCLEOTIDE SEQUENCE</scope>
    <source>
        <strain evidence="16">CECT 8267</strain>
    </source>
</reference>
<comment type="caution">
    <text evidence="16">The sequence shown here is derived from an EMBL/GenBank/DDBJ whole genome shotgun (WGS) entry which is preliminary data.</text>
</comment>
<dbReference type="SUPFAM" id="SSF50998">
    <property type="entry name" value="Quinoprotein alcohol dehydrogenase-like"/>
    <property type="match status" value="1"/>
</dbReference>
<evidence type="ECO:0000313" key="17">
    <source>
        <dbReference type="Proteomes" id="UP000838100"/>
    </source>
</evidence>
<evidence type="ECO:0000256" key="2">
    <source>
        <dbReference type="ARBA" id="ARBA00001931"/>
    </source>
</evidence>
<comment type="cofactor">
    <cofactor evidence="1">
        <name>Ca(2+)</name>
        <dbReference type="ChEBI" id="CHEBI:29108"/>
    </cofactor>
</comment>
<dbReference type="Proteomes" id="UP000838100">
    <property type="component" value="Unassembled WGS sequence"/>
</dbReference>
<evidence type="ECO:0000259" key="15">
    <source>
        <dbReference type="PROSITE" id="PS51007"/>
    </source>
</evidence>
<dbReference type="InterPro" id="IPR017512">
    <property type="entry name" value="PQQ_MeOH/EtOH_DH"/>
</dbReference>
<dbReference type="PROSITE" id="PS00364">
    <property type="entry name" value="BACTERIAL_PQQ_2"/>
    <property type="match status" value="1"/>
</dbReference>
<keyword evidence="7" id="KW-0106">Calcium</keyword>
<evidence type="ECO:0000256" key="13">
    <source>
        <dbReference type="SAM" id="MobiDB-lite"/>
    </source>
</evidence>
<feature type="signal peptide" evidence="14">
    <location>
        <begin position="1"/>
        <end position="21"/>
    </location>
</feature>
<evidence type="ECO:0000256" key="9">
    <source>
        <dbReference type="ARBA" id="ARBA00023002"/>
    </source>
</evidence>
<dbReference type="GO" id="GO:0016491">
    <property type="term" value="F:oxidoreductase activity"/>
    <property type="evidence" value="ECO:0007669"/>
    <property type="project" value="UniProtKB-KW"/>
</dbReference>
<evidence type="ECO:0000256" key="3">
    <source>
        <dbReference type="ARBA" id="ARBA00008156"/>
    </source>
</evidence>
<evidence type="ECO:0000256" key="7">
    <source>
        <dbReference type="ARBA" id="ARBA00022837"/>
    </source>
</evidence>
<evidence type="ECO:0000256" key="6">
    <source>
        <dbReference type="ARBA" id="ARBA00022729"/>
    </source>
</evidence>
<feature type="region of interest" description="Disordered" evidence="13">
    <location>
        <begin position="430"/>
        <end position="451"/>
    </location>
</feature>
<proteinExistence type="inferred from homology"/>
<protein>
    <submittedName>
        <fullName evidence="16">Quinohemoprotein alcohol dehydrogenase ADH IIB</fullName>
        <ecNumber evidence="16">1.1.9.1</ecNumber>
    </submittedName>
</protein>
<keyword evidence="4 12" id="KW-0349">Heme</keyword>
<evidence type="ECO:0000256" key="11">
    <source>
        <dbReference type="ARBA" id="ARBA00023157"/>
    </source>
</evidence>
<evidence type="ECO:0000256" key="10">
    <source>
        <dbReference type="ARBA" id="ARBA00023004"/>
    </source>
</evidence>
<dbReference type="PROSITE" id="PS51007">
    <property type="entry name" value="CYTC"/>
    <property type="match status" value="1"/>
</dbReference>
<dbReference type="Pfam" id="PF13442">
    <property type="entry name" value="Cytochrome_CBB3"/>
    <property type="match status" value="1"/>
</dbReference>
<keyword evidence="17" id="KW-1185">Reference proteome</keyword>
<dbReference type="InterPro" id="IPR036909">
    <property type="entry name" value="Cyt_c-like_dom_sf"/>
</dbReference>
<evidence type="ECO:0000256" key="8">
    <source>
        <dbReference type="ARBA" id="ARBA00022891"/>
    </source>
</evidence>
<dbReference type="SUPFAM" id="SSF46626">
    <property type="entry name" value="Cytochrome c"/>
    <property type="match status" value="1"/>
</dbReference>
<dbReference type="Gene3D" id="1.10.760.10">
    <property type="entry name" value="Cytochrome c-like domain"/>
    <property type="match status" value="1"/>
</dbReference>
<organism evidence="16 17">
    <name type="scientific">Sinobacterium norvegicum</name>
    <dbReference type="NCBI Taxonomy" id="1641715"/>
    <lineage>
        <taxon>Bacteria</taxon>
        <taxon>Pseudomonadati</taxon>
        <taxon>Pseudomonadota</taxon>
        <taxon>Gammaproteobacteria</taxon>
        <taxon>Cellvibrionales</taxon>
        <taxon>Spongiibacteraceae</taxon>
        <taxon>Sinobacterium</taxon>
    </lineage>
</organism>
<accession>A0ABM9AAI0</accession>
<keyword evidence="9 16" id="KW-0560">Oxidoreductase</keyword>
<comment type="similarity">
    <text evidence="3">Belongs to the bacterial PQQ dehydrogenase family.</text>
</comment>
<dbReference type="EMBL" id="CAKLPX010000001">
    <property type="protein sequence ID" value="CAH0990011.1"/>
    <property type="molecule type" value="Genomic_DNA"/>
</dbReference>
<dbReference type="SMART" id="SM00564">
    <property type="entry name" value="PQQ"/>
    <property type="match status" value="4"/>
</dbReference>
<evidence type="ECO:0000256" key="5">
    <source>
        <dbReference type="ARBA" id="ARBA00022723"/>
    </source>
</evidence>
<dbReference type="PANTHER" id="PTHR32303">
    <property type="entry name" value="QUINOPROTEIN ALCOHOL DEHYDROGENASE (CYTOCHROME C)"/>
    <property type="match status" value="1"/>
</dbReference>
<evidence type="ECO:0000313" key="16">
    <source>
        <dbReference type="EMBL" id="CAH0990011.1"/>
    </source>
</evidence>
<evidence type="ECO:0000256" key="4">
    <source>
        <dbReference type="ARBA" id="ARBA00022617"/>
    </source>
</evidence>
<dbReference type="InterPro" id="IPR011047">
    <property type="entry name" value="Quinoprotein_ADH-like_sf"/>
</dbReference>
<evidence type="ECO:0000256" key="1">
    <source>
        <dbReference type="ARBA" id="ARBA00001913"/>
    </source>
</evidence>
<dbReference type="InterPro" id="IPR009056">
    <property type="entry name" value="Cyt_c-like_dom"/>
</dbReference>
<name>A0ABM9AAI0_9GAMM</name>
<dbReference type="RefSeq" id="WP_237442711.1">
    <property type="nucleotide sequence ID" value="NZ_CAKLPX010000001.1"/>
</dbReference>